<dbReference type="AlphaFoldDB" id="A0A9J5Z029"/>
<dbReference type="EMBL" id="JACXVP010000005">
    <property type="protein sequence ID" value="KAG5606265.1"/>
    <property type="molecule type" value="Genomic_DNA"/>
</dbReference>
<protein>
    <submittedName>
        <fullName evidence="2">Uncharacterized protein</fullName>
    </submittedName>
</protein>
<feature type="region of interest" description="Disordered" evidence="1">
    <location>
        <begin position="75"/>
        <end position="94"/>
    </location>
</feature>
<accession>A0A9J5Z029</accession>
<name>A0A9J5Z029_SOLCO</name>
<keyword evidence="3" id="KW-1185">Reference proteome</keyword>
<sequence>MDNLESHLNSRSNALGYVDGVSLQSQMIALKANISKLVDKSVVLPHLLVPNSLMNQLSMPPVTLPVGDILLDLERPETEKRKENKNTPNTLLPD</sequence>
<evidence type="ECO:0000256" key="1">
    <source>
        <dbReference type="SAM" id="MobiDB-lite"/>
    </source>
</evidence>
<reference evidence="2 3" key="1">
    <citation type="submission" date="2020-09" db="EMBL/GenBank/DDBJ databases">
        <title>De no assembly of potato wild relative species, Solanum commersonii.</title>
        <authorList>
            <person name="Cho K."/>
        </authorList>
    </citation>
    <scope>NUCLEOTIDE SEQUENCE [LARGE SCALE GENOMIC DNA]</scope>
    <source>
        <strain evidence="2">LZ3.2</strain>
        <tissue evidence="2">Leaf</tissue>
    </source>
</reference>
<feature type="compositionally biased region" description="Basic and acidic residues" evidence="1">
    <location>
        <begin position="75"/>
        <end position="85"/>
    </location>
</feature>
<gene>
    <name evidence="2" type="ORF">H5410_027757</name>
</gene>
<organism evidence="2 3">
    <name type="scientific">Solanum commersonii</name>
    <name type="common">Commerson's wild potato</name>
    <name type="synonym">Commerson's nightshade</name>
    <dbReference type="NCBI Taxonomy" id="4109"/>
    <lineage>
        <taxon>Eukaryota</taxon>
        <taxon>Viridiplantae</taxon>
        <taxon>Streptophyta</taxon>
        <taxon>Embryophyta</taxon>
        <taxon>Tracheophyta</taxon>
        <taxon>Spermatophyta</taxon>
        <taxon>Magnoliopsida</taxon>
        <taxon>eudicotyledons</taxon>
        <taxon>Gunneridae</taxon>
        <taxon>Pentapetalae</taxon>
        <taxon>asterids</taxon>
        <taxon>lamiids</taxon>
        <taxon>Solanales</taxon>
        <taxon>Solanaceae</taxon>
        <taxon>Solanoideae</taxon>
        <taxon>Solaneae</taxon>
        <taxon>Solanum</taxon>
    </lineage>
</organism>
<proteinExistence type="predicted"/>
<dbReference type="Proteomes" id="UP000824120">
    <property type="component" value="Chromosome 5"/>
</dbReference>
<evidence type="ECO:0000313" key="2">
    <source>
        <dbReference type="EMBL" id="KAG5606265.1"/>
    </source>
</evidence>
<comment type="caution">
    <text evidence="2">The sequence shown here is derived from an EMBL/GenBank/DDBJ whole genome shotgun (WGS) entry which is preliminary data.</text>
</comment>
<dbReference type="OrthoDB" id="10402506at2759"/>
<evidence type="ECO:0000313" key="3">
    <source>
        <dbReference type="Proteomes" id="UP000824120"/>
    </source>
</evidence>